<sequence length="152" mass="17485">MSTTHDGSHRNAVHSLPFFRTYASIPAKDMNLQFYQSAGYVPPGGSKPEERKQQDQWNKHEQSSMSDIPENRTTRKRADSHQPPSHADQAHLRPSYDYDERPRRFSSADYGSRLSGNFNAPTEIELEREKENRKSLKGVEKLRSKVKRLVGT</sequence>
<proteinExistence type="predicted"/>
<name>Q0UJN4_PHANO</name>
<dbReference type="eggNOG" id="ENOG502RB0M">
    <property type="taxonomic scope" value="Eukaryota"/>
</dbReference>
<organism evidence="2 3">
    <name type="scientific">Phaeosphaeria nodorum (strain SN15 / ATCC MYA-4574 / FGSC 10173)</name>
    <name type="common">Glume blotch fungus</name>
    <name type="synonym">Parastagonospora nodorum</name>
    <dbReference type="NCBI Taxonomy" id="321614"/>
    <lineage>
        <taxon>Eukaryota</taxon>
        <taxon>Fungi</taxon>
        <taxon>Dikarya</taxon>
        <taxon>Ascomycota</taxon>
        <taxon>Pezizomycotina</taxon>
        <taxon>Dothideomycetes</taxon>
        <taxon>Pleosporomycetidae</taxon>
        <taxon>Pleosporales</taxon>
        <taxon>Pleosporineae</taxon>
        <taxon>Phaeosphaeriaceae</taxon>
        <taxon>Parastagonospora</taxon>
    </lineage>
</organism>
<protein>
    <submittedName>
        <fullName evidence="2">Uncharacterized protein</fullName>
    </submittedName>
</protein>
<dbReference type="EMBL" id="CH445336">
    <property type="protein sequence ID" value="EAT84306.1"/>
    <property type="molecule type" value="Genomic_DNA"/>
</dbReference>
<feature type="compositionally biased region" description="Basic and acidic residues" evidence="1">
    <location>
        <begin position="47"/>
        <end position="62"/>
    </location>
</feature>
<dbReference type="RefSeq" id="XP_001798357.1">
    <property type="nucleotide sequence ID" value="XM_001798305.1"/>
</dbReference>
<feature type="compositionally biased region" description="Basic and acidic residues" evidence="1">
    <location>
        <begin position="88"/>
        <end position="103"/>
    </location>
</feature>
<dbReference type="GeneID" id="5975255"/>
<evidence type="ECO:0000313" key="2">
    <source>
        <dbReference type="EMBL" id="EAT84306.1"/>
    </source>
</evidence>
<reference evidence="3" key="1">
    <citation type="journal article" date="2007" name="Plant Cell">
        <title>Dothideomycete-plant interactions illuminated by genome sequencing and EST analysis of the wheat pathogen Stagonospora nodorum.</title>
        <authorList>
            <person name="Hane J.K."/>
            <person name="Lowe R.G."/>
            <person name="Solomon P.S."/>
            <person name="Tan K.C."/>
            <person name="Schoch C.L."/>
            <person name="Spatafora J.W."/>
            <person name="Crous P.W."/>
            <person name="Kodira C."/>
            <person name="Birren B.W."/>
            <person name="Galagan J.E."/>
            <person name="Torriani S.F."/>
            <person name="McDonald B.A."/>
            <person name="Oliver R.P."/>
        </authorList>
    </citation>
    <scope>NUCLEOTIDE SEQUENCE [LARGE SCALE GENOMIC DNA]</scope>
    <source>
        <strain evidence="3">SN15 / ATCC MYA-4574 / FGSC 10173</strain>
    </source>
</reference>
<dbReference type="VEuPathDB" id="FungiDB:JI435_080300"/>
<dbReference type="InParanoid" id="Q0UJN4"/>
<accession>Q0UJN4</accession>
<dbReference type="HOGENOM" id="CLU_1723024_0_0_1"/>
<feature type="region of interest" description="Disordered" evidence="1">
    <location>
        <begin position="37"/>
        <end position="122"/>
    </location>
</feature>
<dbReference type="AlphaFoldDB" id="Q0UJN4"/>
<dbReference type="KEGG" id="pno:SNOG_08030"/>
<dbReference type="Proteomes" id="UP000001055">
    <property type="component" value="Unassembled WGS sequence"/>
</dbReference>
<gene>
    <name evidence="2" type="ORF">SNOG_08030</name>
</gene>
<feature type="compositionally biased region" description="Basic and acidic residues" evidence="1">
    <location>
        <begin position="69"/>
        <end position="80"/>
    </location>
</feature>
<evidence type="ECO:0000256" key="1">
    <source>
        <dbReference type="SAM" id="MobiDB-lite"/>
    </source>
</evidence>
<evidence type="ECO:0000313" key="3">
    <source>
        <dbReference type="Proteomes" id="UP000001055"/>
    </source>
</evidence>
<dbReference type="OMA" id="HEARQSM"/>